<dbReference type="PANTHER" id="PTHR43074:SF1">
    <property type="entry name" value="BETA-KETOACYL SYNTHASE FAMILY PROTEIN-RELATED"/>
    <property type="match status" value="1"/>
</dbReference>
<dbReference type="InterPro" id="IPR049551">
    <property type="entry name" value="PKS_DH_C"/>
</dbReference>
<evidence type="ECO:0000256" key="3">
    <source>
        <dbReference type="ARBA" id="ARBA00022679"/>
    </source>
</evidence>
<gene>
    <name evidence="8" type="ORF">E1263_06545</name>
</gene>
<dbReference type="Pfam" id="PF02801">
    <property type="entry name" value="Ketoacyl-synt_C"/>
    <property type="match status" value="1"/>
</dbReference>
<dbReference type="SUPFAM" id="SSF51735">
    <property type="entry name" value="NAD(P)-binding Rossmann-fold domains"/>
    <property type="match status" value="1"/>
</dbReference>
<dbReference type="Proteomes" id="UP000295124">
    <property type="component" value="Unassembled WGS sequence"/>
</dbReference>
<dbReference type="Pfam" id="PF21089">
    <property type="entry name" value="PKS_DH_N"/>
    <property type="match status" value="1"/>
</dbReference>
<dbReference type="CDD" id="cd08953">
    <property type="entry name" value="KR_2_SDR_x"/>
    <property type="match status" value="1"/>
</dbReference>
<dbReference type="OrthoDB" id="9808669at2"/>
<evidence type="ECO:0000313" key="9">
    <source>
        <dbReference type="Proteomes" id="UP000295124"/>
    </source>
</evidence>
<dbReference type="EMBL" id="SMKX01000012">
    <property type="protein sequence ID" value="TDD61686.1"/>
    <property type="molecule type" value="Genomic_DNA"/>
</dbReference>
<evidence type="ECO:0000313" key="8">
    <source>
        <dbReference type="EMBL" id="TDD61686.1"/>
    </source>
</evidence>
<dbReference type="SUPFAM" id="SSF53901">
    <property type="entry name" value="Thiolase-like"/>
    <property type="match status" value="1"/>
</dbReference>
<dbReference type="InterPro" id="IPR014031">
    <property type="entry name" value="Ketoacyl_synth_C"/>
</dbReference>
<dbReference type="InterPro" id="IPR001227">
    <property type="entry name" value="Ac_transferase_dom_sf"/>
</dbReference>
<dbReference type="InterPro" id="IPR036291">
    <property type="entry name" value="NAD(P)-bd_dom_sf"/>
</dbReference>
<keyword evidence="9" id="KW-1185">Reference proteome</keyword>
<dbReference type="GO" id="GO:0006633">
    <property type="term" value="P:fatty acid biosynthetic process"/>
    <property type="evidence" value="ECO:0007669"/>
    <property type="project" value="InterPro"/>
</dbReference>
<sequence>MSDFVRPQQIPVAVVGVGALMPGATDAGAFWRNIVTGRDLVTEVPSTHWLVEDYYDPDPSAPDKTYGRTGAFLPAVEFDPMAYGVPPNTLPATDTSQLLALLVAEEVLADAGGGEPAALDRDRVSVILGTSALDLLTTMGNRMQRPVWLKAMREQGLPEPQVQQLCDRIAEHYVPWQEATFPGLLGNVVAGRIANRFDLHGSNYTTDAACASSLAAVSNAVDELALGHSDMVVTGGVDTLNDILMYMCFSKTPALSPSGDCRPFSDGADGTILGEGLVMLALKRLSDAERDADRVYAVIRGIGSSSDGRSTAIYAPLPAGQARALRRAYESAGYGPDTVELVEAHGTGTKAGDAAEFAALKEVFAESGRDDEQWCALGSLKSQVGHTKSAAGAAGLFKAVMSLHHKVLPPTIKVDKPSPALGVDGSPLYLNTEVRPWTRAADHPRRASVSSFGFGGSNFHLTLEEYVPSRPEAVRAWRSRTAASELVLFGDATADELLSKVGDVGSGSLADIARRSQREFDAGTAVRLAIVASDVDDLRAKLIQAADLIHRQPHSALSTPNGIHYGVGEPVLEKLAFLFSGQGSQYVGMGADVAMLCPQAQQEWDRAAGWEIGDRPLHRVVFPVPVFTEPDRATQQAALTATEWAQPALAVQSLALLAVTRSLGLRPDFLAGHSFGELVALHAAGSFDAEALVRLARRRGELMRDADADAAGGMLAAQCSIEDVMVVLDEFGSDEVWVANHNAPRQVVLSGTADGISAVGERLRTSGVTTRKLDAAAAFHSPLVASASKPLLQYLDSVKVAAPTVDVYGNADSHVYPGDPDEVRQRIAGHITSQVRFVDEIEALYAAGTRVFVEIGAGSTLTGLVNETLGDRGHLSVSLDHRGRDGVTSLHDALGQIAVRGIELDFEALWTSYAPPAEEKTTTANMSTTLLGANYGKPYPPVGGAHELLPPNPPTPAPAVRQPVVAEEASTEWLQVMRETQQHTAEAHATYQRVIAESHLAFLKATETSFGGTIPAGTPVPNLPSPFTTSLEQPLPVTPTAVVDVPSAPPALTEPVPEAVPVPSAGAGVDVESMMLGIVAEKTGYPVDMLSADMALEGDLGIDSIKRVEILSTLRERVPGLPEVDAAVLGKLRTLGEIADQYGRGAGPNHSAEAIEEPLLRLEVRVVPVEASGLRLPGLGSEQVVVTAEGTGVADEVVTALRGHGISAIVVDEVPATAKAVVFLGGLRASTSVDEAVAVNAEAFRAAKAVAAGFAEEGGLFVTVQDTGGDFGLAGAEPVKAWQGGLVALAKTAAKEWPTASVKGIDCERGDRTAVEVAEAIVQELLDGGSTPAAGLRADGGRVIPVTVETPVVVGELNLGPDSVIVATGGGRGVTAAVLREFAKQHPSRIVLIGRTPLVDEDPALRGAEDDLALKRLLMATSGGQRPTPAELGAKVAGILAVREIRATLAALELAGSKARYLAVDVRDTEQLATALADVREQWGPITGLVHGAGVLADKSLVDKTGEQFQRVFDTKTAGLRALLAATANDPLTVLCLFSSVAAQYGNSGQSDYAMANEVLNQVAAVEQVRRPNCLVRAIGWGPWQGGMVTPSLAEHFREAGVPLIPVATGADAFVAELSGTGTGTQVVIAAGLDSPKPVSGDVWITDRSHPYLAGHTIAGTPVLPMVLALEWFAAAVHQWRPDPAPLTLREVSVLRKVAVDRFAERGHRLRVEGRPDGSVLALELLGEHGELHYRAFGEASTVPPGVHEPIAGEGSGNRELTVYDGTVLFHGPEFQVVRSLDILRDDGAAGTLAGLAEAGWPGQGWHTDPAMIDGGLQLALVWGHQVLGGAALPMSVREFRLYRRGPVDGLVSCVVRSRGRTTTTAECDITFHEMDGTPRAELLGVGLVLRPERG</sequence>
<dbReference type="InterPro" id="IPR013968">
    <property type="entry name" value="PKS_KR"/>
</dbReference>
<organism evidence="8 9">
    <name type="scientific">Kribbella antibiotica</name>
    <dbReference type="NCBI Taxonomy" id="190195"/>
    <lineage>
        <taxon>Bacteria</taxon>
        <taxon>Bacillati</taxon>
        <taxon>Actinomycetota</taxon>
        <taxon>Actinomycetes</taxon>
        <taxon>Propionibacteriales</taxon>
        <taxon>Kribbellaceae</taxon>
        <taxon>Kribbella</taxon>
    </lineage>
</organism>
<feature type="domain" description="Ketosynthase family 3 (KS3)" evidence="6">
    <location>
        <begin position="9"/>
        <end position="465"/>
    </location>
</feature>
<keyword evidence="3" id="KW-0808">Transferase</keyword>
<dbReference type="InterPro" id="IPR016039">
    <property type="entry name" value="Thiolase-like"/>
</dbReference>
<feature type="active site" description="Proton acceptor; for dehydratase activity" evidence="4">
    <location>
        <position position="1656"/>
    </location>
</feature>
<dbReference type="SMART" id="SM00822">
    <property type="entry name" value="PKS_KR"/>
    <property type="match status" value="1"/>
</dbReference>
<dbReference type="Gene3D" id="1.10.1200.10">
    <property type="entry name" value="ACP-like"/>
    <property type="match status" value="1"/>
</dbReference>
<dbReference type="Gene3D" id="3.40.50.720">
    <property type="entry name" value="NAD(P)-binding Rossmann-like Domain"/>
    <property type="match status" value="1"/>
</dbReference>
<feature type="domain" description="PKS/mFAS DH" evidence="7">
    <location>
        <begin position="1625"/>
        <end position="1895"/>
    </location>
</feature>
<dbReference type="InterPro" id="IPR018201">
    <property type="entry name" value="Ketoacyl_synth_AS"/>
</dbReference>
<dbReference type="Pfam" id="PF08659">
    <property type="entry name" value="KR"/>
    <property type="match status" value="1"/>
</dbReference>
<dbReference type="GO" id="GO:0004315">
    <property type="term" value="F:3-oxoacyl-[acyl-carrier-protein] synthase activity"/>
    <property type="evidence" value="ECO:0007669"/>
    <property type="project" value="InterPro"/>
</dbReference>
<comment type="caution">
    <text evidence="8">The sequence shown here is derived from an EMBL/GenBank/DDBJ whole genome shotgun (WGS) entry which is preliminary data.</text>
</comment>
<dbReference type="PROSITE" id="PS50075">
    <property type="entry name" value="CARRIER"/>
    <property type="match status" value="1"/>
</dbReference>
<keyword evidence="2" id="KW-0597">Phosphoprotein</keyword>
<dbReference type="Pfam" id="PF00550">
    <property type="entry name" value="PP-binding"/>
    <property type="match status" value="1"/>
</dbReference>
<evidence type="ECO:0000259" key="5">
    <source>
        <dbReference type="PROSITE" id="PS50075"/>
    </source>
</evidence>
<dbReference type="PROSITE" id="PS52019">
    <property type="entry name" value="PKS_MFAS_DH"/>
    <property type="match status" value="1"/>
</dbReference>
<reference evidence="8 9" key="1">
    <citation type="submission" date="2019-03" db="EMBL/GenBank/DDBJ databases">
        <title>Draft genome sequences of novel Actinobacteria.</title>
        <authorList>
            <person name="Sahin N."/>
            <person name="Ay H."/>
            <person name="Saygin H."/>
        </authorList>
    </citation>
    <scope>NUCLEOTIDE SEQUENCE [LARGE SCALE GENOMIC DNA]</scope>
    <source>
        <strain evidence="8 9">JCM 13523</strain>
    </source>
</reference>
<dbReference type="Pfam" id="PF00109">
    <property type="entry name" value="ketoacyl-synt"/>
    <property type="match status" value="1"/>
</dbReference>
<dbReference type="CDD" id="cd00833">
    <property type="entry name" value="PKS"/>
    <property type="match status" value="1"/>
</dbReference>
<protein>
    <submittedName>
        <fullName evidence="8">SDR family oxidoreductase</fullName>
    </submittedName>
</protein>
<dbReference type="Pfam" id="PF14765">
    <property type="entry name" value="PS-DH"/>
    <property type="match status" value="1"/>
</dbReference>
<evidence type="ECO:0000256" key="2">
    <source>
        <dbReference type="ARBA" id="ARBA00022553"/>
    </source>
</evidence>
<name>A0A4R4ZTM8_9ACTN</name>
<dbReference type="PROSITE" id="PS00606">
    <property type="entry name" value="KS3_1"/>
    <property type="match status" value="1"/>
</dbReference>
<dbReference type="InterPro" id="IPR049552">
    <property type="entry name" value="PKS_DH_N"/>
</dbReference>
<dbReference type="InterPro" id="IPR049900">
    <property type="entry name" value="PKS_mFAS_DH"/>
</dbReference>
<dbReference type="SUPFAM" id="SSF55048">
    <property type="entry name" value="Probable ACP-binding domain of malonyl-CoA ACP transacylase"/>
    <property type="match status" value="1"/>
</dbReference>
<dbReference type="InterPro" id="IPR009081">
    <property type="entry name" value="PP-bd_ACP"/>
</dbReference>
<dbReference type="InterPro" id="IPR016035">
    <property type="entry name" value="Acyl_Trfase/lysoPLipase"/>
</dbReference>
<feature type="domain" description="Carrier" evidence="5">
    <location>
        <begin position="1069"/>
        <end position="1146"/>
    </location>
</feature>
<dbReference type="InterPro" id="IPR020841">
    <property type="entry name" value="PKS_Beta-ketoAc_synthase_dom"/>
</dbReference>
<evidence type="ECO:0000256" key="4">
    <source>
        <dbReference type="PROSITE-ProRule" id="PRU01363"/>
    </source>
</evidence>
<dbReference type="InterPro" id="IPR057326">
    <property type="entry name" value="KR_dom"/>
</dbReference>
<dbReference type="SUPFAM" id="SSF52151">
    <property type="entry name" value="FabD/lysophospholipase-like"/>
    <property type="match status" value="1"/>
</dbReference>
<keyword evidence="1" id="KW-0596">Phosphopantetheine</keyword>
<dbReference type="InterPro" id="IPR052568">
    <property type="entry name" value="PKS-FAS_Synthase"/>
</dbReference>
<feature type="active site" description="Proton donor; for dehydratase activity" evidence="4">
    <location>
        <position position="1814"/>
    </location>
</feature>
<dbReference type="Gene3D" id="3.10.129.110">
    <property type="entry name" value="Polyketide synthase dehydratase"/>
    <property type="match status" value="1"/>
</dbReference>
<proteinExistence type="predicted"/>
<evidence type="ECO:0000259" key="7">
    <source>
        <dbReference type="PROSITE" id="PS52019"/>
    </source>
</evidence>
<dbReference type="SMART" id="SM00825">
    <property type="entry name" value="PKS_KS"/>
    <property type="match status" value="1"/>
</dbReference>
<dbReference type="PANTHER" id="PTHR43074">
    <property type="entry name" value="OMEGA-3 POLYUNSATURATED FATTY ACID SYNTHASE PFAB-RELATED"/>
    <property type="match status" value="1"/>
</dbReference>
<accession>A0A4R4ZTM8</accession>
<dbReference type="SMART" id="SM00827">
    <property type="entry name" value="PKS_AT"/>
    <property type="match status" value="1"/>
</dbReference>
<dbReference type="Gene3D" id="3.40.366.10">
    <property type="entry name" value="Malonyl-Coenzyme A Acyl Carrier Protein, domain 2"/>
    <property type="match status" value="1"/>
</dbReference>
<feature type="region of interest" description="N-terminal hotdog fold" evidence="4">
    <location>
        <begin position="1625"/>
        <end position="1745"/>
    </location>
</feature>
<dbReference type="SUPFAM" id="SSF47336">
    <property type="entry name" value="ACP-like"/>
    <property type="match status" value="1"/>
</dbReference>
<dbReference type="InterPro" id="IPR016036">
    <property type="entry name" value="Malonyl_transacylase_ACP-bd"/>
</dbReference>
<dbReference type="Gene3D" id="3.40.47.10">
    <property type="match status" value="1"/>
</dbReference>
<dbReference type="InterPro" id="IPR014043">
    <property type="entry name" value="Acyl_transferase_dom"/>
</dbReference>
<dbReference type="Pfam" id="PF00698">
    <property type="entry name" value="Acyl_transf_1"/>
    <property type="match status" value="1"/>
</dbReference>
<evidence type="ECO:0000256" key="1">
    <source>
        <dbReference type="ARBA" id="ARBA00022450"/>
    </source>
</evidence>
<dbReference type="InterPro" id="IPR042104">
    <property type="entry name" value="PKS_dehydratase_sf"/>
</dbReference>
<dbReference type="PROSITE" id="PS52004">
    <property type="entry name" value="KS3_2"/>
    <property type="match status" value="1"/>
</dbReference>
<feature type="region of interest" description="C-terminal hotdog fold" evidence="4">
    <location>
        <begin position="1755"/>
        <end position="1895"/>
    </location>
</feature>
<dbReference type="RefSeq" id="WP_132166259.1">
    <property type="nucleotide sequence ID" value="NZ_SMKX01000012.1"/>
</dbReference>
<dbReference type="InterPro" id="IPR014030">
    <property type="entry name" value="Ketoacyl_synth_N"/>
</dbReference>
<dbReference type="InterPro" id="IPR036736">
    <property type="entry name" value="ACP-like_sf"/>
</dbReference>
<evidence type="ECO:0000259" key="6">
    <source>
        <dbReference type="PROSITE" id="PS52004"/>
    </source>
</evidence>